<keyword evidence="3" id="KW-1185">Reference proteome</keyword>
<feature type="region of interest" description="Disordered" evidence="1">
    <location>
        <begin position="59"/>
        <end position="79"/>
    </location>
</feature>
<dbReference type="EMBL" id="REGN01007810">
    <property type="protein sequence ID" value="RNA05243.1"/>
    <property type="molecule type" value="Genomic_DNA"/>
</dbReference>
<organism evidence="2 3">
    <name type="scientific">Brachionus plicatilis</name>
    <name type="common">Marine rotifer</name>
    <name type="synonym">Brachionus muelleri</name>
    <dbReference type="NCBI Taxonomy" id="10195"/>
    <lineage>
        <taxon>Eukaryota</taxon>
        <taxon>Metazoa</taxon>
        <taxon>Spiralia</taxon>
        <taxon>Gnathifera</taxon>
        <taxon>Rotifera</taxon>
        <taxon>Eurotatoria</taxon>
        <taxon>Monogononta</taxon>
        <taxon>Pseudotrocha</taxon>
        <taxon>Ploima</taxon>
        <taxon>Brachionidae</taxon>
        <taxon>Brachionus</taxon>
    </lineage>
</organism>
<gene>
    <name evidence="2" type="ORF">BpHYR1_031528</name>
</gene>
<proteinExistence type="predicted"/>
<evidence type="ECO:0000256" key="1">
    <source>
        <dbReference type="SAM" id="MobiDB-lite"/>
    </source>
</evidence>
<evidence type="ECO:0000313" key="2">
    <source>
        <dbReference type="EMBL" id="RNA05243.1"/>
    </source>
</evidence>
<dbReference type="Proteomes" id="UP000276133">
    <property type="component" value="Unassembled WGS sequence"/>
</dbReference>
<protein>
    <submittedName>
        <fullName evidence="2">Uncharacterized protein</fullName>
    </submittedName>
</protein>
<dbReference type="AlphaFoldDB" id="A0A3M7Q1M8"/>
<evidence type="ECO:0000313" key="3">
    <source>
        <dbReference type="Proteomes" id="UP000276133"/>
    </source>
</evidence>
<sequence length="79" mass="8920">MALLKCLLNFAKKSHRRRLAEVFFGQKVSVLFLAISDKRTINKEAGLYIAMLGPVERPRGRPEKKMAETVASRASGRFI</sequence>
<reference evidence="2 3" key="1">
    <citation type="journal article" date="2018" name="Sci. Rep.">
        <title>Genomic signatures of local adaptation to the degree of environmental predictability in rotifers.</title>
        <authorList>
            <person name="Franch-Gras L."/>
            <person name="Hahn C."/>
            <person name="Garcia-Roger E.M."/>
            <person name="Carmona M.J."/>
            <person name="Serra M."/>
            <person name="Gomez A."/>
        </authorList>
    </citation>
    <scope>NUCLEOTIDE SEQUENCE [LARGE SCALE GENOMIC DNA]</scope>
    <source>
        <strain evidence="2">HYR1</strain>
    </source>
</reference>
<comment type="caution">
    <text evidence="2">The sequence shown here is derived from an EMBL/GenBank/DDBJ whole genome shotgun (WGS) entry which is preliminary data.</text>
</comment>
<name>A0A3M7Q1M8_BRAPC</name>
<accession>A0A3M7Q1M8</accession>